<dbReference type="RefSeq" id="WP_184757937.1">
    <property type="nucleotide sequence ID" value="NZ_BAABEK010000066.1"/>
</dbReference>
<proteinExistence type="predicted"/>
<sequence length="91" mass="9788">MSGHPPRNAICLGGPCHGMLTHIDQDIGTLTVPVPRRSPGEPEVGARYRVTRERVHHPCHAEPFIALHWADSPGPACLCGCGPYEGVFPEA</sequence>
<gene>
    <name evidence="1" type="ORF">FHR32_006224</name>
</gene>
<organism evidence="1 2">
    <name type="scientific">Streptosporangium album</name>
    <dbReference type="NCBI Taxonomy" id="47479"/>
    <lineage>
        <taxon>Bacteria</taxon>
        <taxon>Bacillati</taxon>
        <taxon>Actinomycetota</taxon>
        <taxon>Actinomycetes</taxon>
        <taxon>Streptosporangiales</taxon>
        <taxon>Streptosporangiaceae</taxon>
        <taxon>Streptosporangium</taxon>
    </lineage>
</organism>
<dbReference type="AlphaFoldDB" id="A0A7W7S0V0"/>
<keyword evidence="2" id="KW-1185">Reference proteome</keyword>
<name>A0A7W7S0V0_9ACTN</name>
<reference evidence="1 2" key="1">
    <citation type="submission" date="2020-08" db="EMBL/GenBank/DDBJ databases">
        <title>Sequencing the genomes of 1000 actinobacteria strains.</title>
        <authorList>
            <person name="Klenk H.-P."/>
        </authorList>
    </citation>
    <scope>NUCLEOTIDE SEQUENCE [LARGE SCALE GENOMIC DNA]</scope>
    <source>
        <strain evidence="1 2">DSM 43023</strain>
    </source>
</reference>
<accession>A0A7W7S0V0</accession>
<evidence type="ECO:0000313" key="1">
    <source>
        <dbReference type="EMBL" id="MBB4941838.1"/>
    </source>
</evidence>
<evidence type="ECO:0000313" key="2">
    <source>
        <dbReference type="Proteomes" id="UP000534286"/>
    </source>
</evidence>
<protein>
    <submittedName>
        <fullName evidence="1">Uncharacterized protein</fullName>
    </submittedName>
</protein>
<comment type="caution">
    <text evidence="1">The sequence shown here is derived from an EMBL/GenBank/DDBJ whole genome shotgun (WGS) entry which is preliminary data.</text>
</comment>
<dbReference type="EMBL" id="JACHJU010000003">
    <property type="protein sequence ID" value="MBB4941838.1"/>
    <property type="molecule type" value="Genomic_DNA"/>
</dbReference>
<dbReference type="Proteomes" id="UP000534286">
    <property type="component" value="Unassembled WGS sequence"/>
</dbReference>